<dbReference type="EMBL" id="CAMXCT030003451">
    <property type="protein sequence ID" value="CAL4791902.1"/>
    <property type="molecule type" value="Genomic_DNA"/>
</dbReference>
<dbReference type="EMBL" id="CAMXCT010003451">
    <property type="protein sequence ID" value="CAI4004590.1"/>
    <property type="molecule type" value="Genomic_DNA"/>
</dbReference>
<reference evidence="2" key="1">
    <citation type="submission" date="2022-10" db="EMBL/GenBank/DDBJ databases">
        <authorList>
            <person name="Chen Y."/>
            <person name="Dougan E. K."/>
            <person name="Chan C."/>
            <person name="Rhodes N."/>
            <person name="Thang M."/>
        </authorList>
    </citation>
    <scope>NUCLEOTIDE SEQUENCE</scope>
</reference>
<evidence type="ECO:0000313" key="4">
    <source>
        <dbReference type="Proteomes" id="UP001152797"/>
    </source>
</evidence>
<dbReference type="OrthoDB" id="446844at2759"/>
<dbReference type="Gene3D" id="2.30.29.30">
    <property type="entry name" value="Pleckstrin-homology domain (PH domain)/Phosphotyrosine-binding domain (PTB)"/>
    <property type="match status" value="1"/>
</dbReference>
<dbReference type="InterPro" id="IPR011993">
    <property type="entry name" value="PH-like_dom_sf"/>
</dbReference>
<dbReference type="SUPFAM" id="SSF50729">
    <property type="entry name" value="PH domain-like"/>
    <property type="match status" value="1"/>
</dbReference>
<keyword evidence="1" id="KW-0472">Membrane</keyword>
<evidence type="ECO:0000313" key="2">
    <source>
        <dbReference type="EMBL" id="CAI4004590.1"/>
    </source>
</evidence>
<keyword evidence="1" id="KW-0812">Transmembrane</keyword>
<dbReference type="AlphaFoldDB" id="A0A9P1D7Y6"/>
<protein>
    <submittedName>
        <fullName evidence="2">Uncharacterized protein</fullName>
    </submittedName>
</protein>
<organism evidence="2">
    <name type="scientific">Cladocopium goreaui</name>
    <dbReference type="NCBI Taxonomy" id="2562237"/>
    <lineage>
        <taxon>Eukaryota</taxon>
        <taxon>Sar</taxon>
        <taxon>Alveolata</taxon>
        <taxon>Dinophyceae</taxon>
        <taxon>Suessiales</taxon>
        <taxon>Symbiodiniaceae</taxon>
        <taxon>Cladocopium</taxon>
    </lineage>
</organism>
<name>A0A9P1D7Y6_9DINO</name>
<dbReference type="EMBL" id="CAMXCT020003451">
    <property type="protein sequence ID" value="CAL1157965.1"/>
    <property type="molecule type" value="Genomic_DNA"/>
</dbReference>
<keyword evidence="4" id="KW-1185">Reference proteome</keyword>
<feature type="transmembrane region" description="Helical" evidence="1">
    <location>
        <begin position="350"/>
        <end position="374"/>
    </location>
</feature>
<gene>
    <name evidence="2" type="ORF">C1SCF055_LOCUS30370</name>
</gene>
<dbReference type="Proteomes" id="UP001152797">
    <property type="component" value="Unassembled WGS sequence"/>
</dbReference>
<proteinExistence type="predicted"/>
<reference evidence="3" key="2">
    <citation type="submission" date="2024-04" db="EMBL/GenBank/DDBJ databases">
        <authorList>
            <person name="Chen Y."/>
            <person name="Shah S."/>
            <person name="Dougan E. K."/>
            <person name="Thang M."/>
            <person name="Chan C."/>
        </authorList>
    </citation>
    <scope>NUCLEOTIDE SEQUENCE [LARGE SCALE GENOMIC DNA]</scope>
</reference>
<evidence type="ECO:0000256" key="1">
    <source>
        <dbReference type="SAM" id="Phobius"/>
    </source>
</evidence>
<keyword evidence="1" id="KW-1133">Transmembrane helix</keyword>
<comment type="caution">
    <text evidence="2">The sequence shown here is derived from an EMBL/GenBank/DDBJ whole genome shotgun (WGS) entry which is preliminary data.</text>
</comment>
<accession>A0A9P1D7Y6</accession>
<sequence length="389" mass="42204">MAVKEGWLLKRGPAVDSAWSPQWCVLDQNGFKCFADSDQQVVTCELALGPGSRACRFANIRAPGDSPKHRKEKPSGFVVEVNVALPKQRRDMGYFDAEEGEIVTEWLAAIEGWVKASTWHPGDFVCVREAFCSDSEVQVPLKPGQYGLVVEVDGDGDTKVDFPGMEYRQWVLEKNQHKIRLEKDLEPKEVFLEIVPQNDVIMHWALRIGTSRISRCYEFEADGVCMSWETLLHKGYDITKQRLGVVRKPHREITAWCKRFGAENSYNATGNGLLGGKNCQDFVVELCEFLGIDTEQLPYRQAEKVKTVLGAGALVAADAALGMGLVAGAVDMGAAVGTAAMAAMGTAVSAPALMAAAVTLAGAGTVVAGAGMLASEFGMNDSEPKKVEL</sequence>
<feature type="transmembrane region" description="Helical" evidence="1">
    <location>
        <begin position="308"/>
        <end position="330"/>
    </location>
</feature>
<dbReference type="CDD" id="cd00821">
    <property type="entry name" value="PH"/>
    <property type="match status" value="1"/>
</dbReference>
<evidence type="ECO:0000313" key="3">
    <source>
        <dbReference type="EMBL" id="CAL1157965.1"/>
    </source>
</evidence>